<evidence type="ECO:0000313" key="2">
    <source>
        <dbReference type="Proteomes" id="UP000292507"/>
    </source>
</evidence>
<name>A0A4Q7Y6E8_9ACTN</name>
<dbReference type="EMBL" id="SHKV01000001">
    <property type="protein sequence ID" value="RZU31505.1"/>
    <property type="molecule type" value="Genomic_DNA"/>
</dbReference>
<dbReference type="AlphaFoldDB" id="A0A4Q7Y6E8"/>
<organism evidence="1 2">
    <name type="scientific">Blastococcus saxobsidens</name>
    <dbReference type="NCBI Taxonomy" id="138336"/>
    <lineage>
        <taxon>Bacteria</taxon>
        <taxon>Bacillati</taxon>
        <taxon>Actinomycetota</taxon>
        <taxon>Actinomycetes</taxon>
        <taxon>Geodermatophilales</taxon>
        <taxon>Geodermatophilaceae</taxon>
        <taxon>Blastococcus</taxon>
    </lineage>
</organism>
<evidence type="ECO:0000313" key="1">
    <source>
        <dbReference type="EMBL" id="RZU31505.1"/>
    </source>
</evidence>
<gene>
    <name evidence="1" type="ORF">BKA19_1171</name>
</gene>
<dbReference type="Proteomes" id="UP000292507">
    <property type="component" value="Unassembled WGS sequence"/>
</dbReference>
<keyword evidence="2" id="KW-1185">Reference proteome</keyword>
<reference evidence="1 2" key="1">
    <citation type="submission" date="2019-02" db="EMBL/GenBank/DDBJ databases">
        <title>Sequencing the genomes of 1000 actinobacteria strains.</title>
        <authorList>
            <person name="Klenk H.-P."/>
        </authorList>
    </citation>
    <scope>NUCLEOTIDE SEQUENCE [LARGE SCALE GENOMIC DNA]</scope>
    <source>
        <strain evidence="1 2">DSM 44509</strain>
    </source>
</reference>
<dbReference type="RefSeq" id="WP_158657549.1">
    <property type="nucleotide sequence ID" value="NZ_POQT01000010.1"/>
</dbReference>
<comment type="caution">
    <text evidence="1">The sequence shown here is derived from an EMBL/GenBank/DDBJ whole genome shotgun (WGS) entry which is preliminary data.</text>
</comment>
<protein>
    <submittedName>
        <fullName evidence="1">Uncharacterized protein</fullName>
    </submittedName>
</protein>
<accession>A0A4Q7Y6E8</accession>
<sequence>MSDPGAPDQPELIADDATAAVRVQARHELRHLAMTSAPFIVGFALLRLEPAQ</sequence>
<proteinExistence type="predicted"/>